<evidence type="ECO:0000313" key="3">
    <source>
        <dbReference type="Proteomes" id="UP000683360"/>
    </source>
</evidence>
<evidence type="ECO:0000313" key="2">
    <source>
        <dbReference type="EMBL" id="CAG2208397.1"/>
    </source>
</evidence>
<gene>
    <name evidence="2" type="ORF">MEDL_22603</name>
</gene>
<name>A0A8S3RU76_MYTED</name>
<keyword evidence="3" id="KW-1185">Reference proteome</keyword>
<dbReference type="InterPro" id="IPR002889">
    <property type="entry name" value="WSC_carb-bd"/>
</dbReference>
<proteinExistence type="predicted"/>
<dbReference type="Proteomes" id="UP000683360">
    <property type="component" value="Unassembled WGS sequence"/>
</dbReference>
<reference evidence="2" key="1">
    <citation type="submission" date="2021-03" db="EMBL/GenBank/DDBJ databases">
        <authorList>
            <person name="Bekaert M."/>
        </authorList>
    </citation>
    <scope>NUCLEOTIDE SEQUENCE</scope>
</reference>
<dbReference type="PROSITE" id="PS51212">
    <property type="entry name" value="WSC"/>
    <property type="match status" value="1"/>
</dbReference>
<evidence type="ECO:0000259" key="1">
    <source>
        <dbReference type="PROSITE" id="PS51212"/>
    </source>
</evidence>
<accession>A0A8S3RU76</accession>
<dbReference type="Pfam" id="PF01822">
    <property type="entry name" value="WSC"/>
    <property type="match status" value="1"/>
</dbReference>
<organism evidence="2 3">
    <name type="scientific">Mytilus edulis</name>
    <name type="common">Blue mussel</name>
    <dbReference type="NCBI Taxonomy" id="6550"/>
    <lineage>
        <taxon>Eukaryota</taxon>
        <taxon>Metazoa</taxon>
        <taxon>Spiralia</taxon>
        <taxon>Lophotrochozoa</taxon>
        <taxon>Mollusca</taxon>
        <taxon>Bivalvia</taxon>
        <taxon>Autobranchia</taxon>
        <taxon>Pteriomorphia</taxon>
        <taxon>Mytilida</taxon>
        <taxon>Mytiloidea</taxon>
        <taxon>Mytilidae</taxon>
        <taxon>Mytilinae</taxon>
        <taxon>Mytilus</taxon>
    </lineage>
</organism>
<dbReference type="SMART" id="SM00321">
    <property type="entry name" value="WSC"/>
    <property type="match status" value="1"/>
</dbReference>
<feature type="domain" description="WSC" evidence="1">
    <location>
        <begin position="1"/>
        <end position="80"/>
    </location>
</feature>
<dbReference type="EMBL" id="CAJPWZ010001107">
    <property type="protein sequence ID" value="CAG2208397.1"/>
    <property type="molecule type" value="Genomic_DNA"/>
</dbReference>
<sequence>MLNAKSNLYVNDLSLAKCKSICKGFKYLGLQYTRACFCGNTMDTVKFPRVPESECNMPCSKEKSRMCGGGRQQADLRGLSSDQCYGPSTNSLWQAPHNINDEGCSTVRVDRNGCVDTMTPPVRRVTNAVAGNGNYSENSYPTFNINDNTVNNCVPQINEPSVHFKKKKQLRLTEQVVGKTF</sequence>
<dbReference type="AlphaFoldDB" id="A0A8S3RU76"/>
<protein>
    <recommendedName>
        <fullName evidence="1">WSC domain-containing protein</fullName>
    </recommendedName>
</protein>
<dbReference type="OrthoDB" id="6137645at2759"/>
<comment type="caution">
    <text evidence="2">The sequence shown here is derived from an EMBL/GenBank/DDBJ whole genome shotgun (WGS) entry which is preliminary data.</text>
</comment>